<organism evidence="8 9">
    <name type="scientific">Zalerion maritima</name>
    <dbReference type="NCBI Taxonomy" id="339359"/>
    <lineage>
        <taxon>Eukaryota</taxon>
        <taxon>Fungi</taxon>
        <taxon>Dikarya</taxon>
        <taxon>Ascomycota</taxon>
        <taxon>Pezizomycotina</taxon>
        <taxon>Sordariomycetes</taxon>
        <taxon>Lulworthiomycetidae</taxon>
        <taxon>Lulworthiales</taxon>
        <taxon>Lulworthiaceae</taxon>
        <taxon>Zalerion</taxon>
    </lineage>
</organism>
<evidence type="ECO:0000256" key="3">
    <source>
        <dbReference type="ARBA" id="ARBA00022792"/>
    </source>
</evidence>
<evidence type="ECO:0000313" key="9">
    <source>
        <dbReference type="Proteomes" id="UP001201980"/>
    </source>
</evidence>
<evidence type="ECO:0000256" key="4">
    <source>
        <dbReference type="ARBA" id="ARBA00022989"/>
    </source>
</evidence>
<dbReference type="PROSITE" id="PS51257">
    <property type="entry name" value="PROKAR_LIPOPROTEIN"/>
    <property type="match status" value="1"/>
</dbReference>
<keyword evidence="4 7" id="KW-1133">Transmembrane helix</keyword>
<name>A0AAD5WRZ7_9PEZI</name>
<comment type="caution">
    <text evidence="8">The sequence shown here is derived from an EMBL/GenBank/DDBJ whole genome shotgun (WGS) entry which is preliminary data.</text>
</comment>
<feature type="transmembrane region" description="Helical" evidence="7">
    <location>
        <begin position="12"/>
        <end position="32"/>
    </location>
</feature>
<proteinExistence type="predicted"/>
<dbReference type="GO" id="GO:0045271">
    <property type="term" value="C:respiratory chain complex I"/>
    <property type="evidence" value="ECO:0007669"/>
    <property type="project" value="InterPro"/>
</dbReference>
<evidence type="ECO:0000313" key="8">
    <source>
        <dbReference type="EMBL" id="KAJ2901818.1"/>
    </source>
</evidence>
<dbReference type="GO" id="GO:0005743">
    <property type="term" value="C:mitochondrial inner membrane"/>
    <property type="evidence" value="ECO:0007669"/>
    <property type="project" value="UniProtKB-SubCell"/>
</dbReference>
<evidence type="ECO:0000256" key="6">
    <source>
        <dbReference type="ARBA" id="ARBA00023136"/>
    </source>
</evidence>
<accession>A0AAD5WRZ7</accession>
<keyword evidence="6 7" id="KW-0472">Membrane</keyword>
<dbReference type="PANTHER" id="PTHR21382:SF1">
    <property type="entry name" value="NADH DEHYDROGENASE [UBIQUINONE] 1 ALPHA SUBCOMPLEX SUBUNIT 11"/>
    <property type="match status" value="1"/>
</dbReference>
<evidence type="ECO:0000256" key="1">
    <source>
        <dbReference type="ARBA" id="ARBA00004448"/>
    </source>
</evidence>
<dbReference type="EMBL" id="JAKWBI020000136">
    <property type="protein sequence ID" value="KAJ2901818.1"/>
    <property type="molecule type" value="Genomic_DNA"/>
</dbReference>
<dbReference type="GO" id="GO:0006120">
    <property type="term" value="P:mitochondrial electron transport, NADH to ubiquinone"/>
    <property type="evidence" value="ECO:0007669"/>
    <property type="project" value="InterPro"/>
</dbReference>
<keyword evidence="9" id="KW-1185">Reference proteome</keyword>
<gene>
    <name evidence="8" type="ORF">MKZ38_001356</name>
</gene>
<keyword evidence="5" id="KW-0496">Mitochondrion</keyword>
<dbReference type="AlphaFoldDB" id="A0AAD5WRZ7"/>
<evidence type="ECO:0000256" key="7">
    <source>
        <dbReference type="SAM" id="Phobius"/>
    </source>
</evidence>
<sequence length="197" mass="21173">MGEVRHEPVDAIKLGSYGALFGGGCGLFAAAVQNALAKHNVGAWGVFTRSGLLITGVGATSGATIFTAAVMANLRETRDWKNWSAGGFAGGVIQGLIARSMPKVFGFGLSFAAILGAADYTGGLVGHNRINHNADEYEEKERMRRTRRRPIEETLEFVGEGRGIKPPGYEERRVQRLKEKYGVEINTVSAVATDEET</sequence>
<evidence type="ECO:0000256" key="5">
    <source>
        <dbReference type="ARBA" id="ARBA00023128"/>
    </source>
</evidence>
<comment type="subcellular location">
    <subcellularLocation>
        <location evidence="1">Mitochondrion inner membrane</location>
        <topology evidence="1">Multi-pass membrane protein</topology>
    </subcellularLocation>
</comment>
<reference evidence="8" key="1">
    <citation type="submission" date="2022-07" db="EMBL/GenBank/DDBJ databases">
        <title>Draft genome sequence of Zalerion maritima ATCC 34329, a (micro)plastics degrading marine fungus.</title>
        <authorList>
            <person name="Paco A."/>
            <person name="Goncalves M.F.M."/>
            <person name="Rocha-Santos T.A.P."/>
            <person name="Alves A."/>
        </authorList>
    </citation>
    <scope>NUCLEOTIDE SEQUENCE</scope>
    <source>
        <strain evidence="8">ATCC 34329</strain>
    </source>
</reference>
<dbReference type="PANTHER" id="PTHR21382">
    <property type="entry name" value="NADH-UBIQUINONE OXIDOREDUCTASE SUBUNIT"/>
    <property type="match status" value="1"/>
</dbReference>
<keyword evidence="2 7" id="KW-0812">Transmembrane</keyword>
<protein>
    <recommendedName>
        <fullName evidence="10">NADH-ubiquinone oxidoreductase 21.3 kDa subunit</fullName>
    </recommendedName>
</protein>
<evidence type="ECO:0008006" key="10">
    <source>
        <dbReference type="Google" id="ProtNLM"/>
    </source>
</evidence>
<feature type="transmembrane region" description="Helical" evidence="7">
    <location>
        <begin position="52"/>
        <end position="74"/>
    </location>
</feature>
<dbReference type="InterPro" id="IPR039205">
    <property type="entry name" value="NDUFA11"/>
</dbReference>
<keyword evidence="3" id="KW-0999">Mitochondrion inner membrane</keyword>
<dbReference type="Proteomes" id="UP001201980">
    <property type="component" value="Unassembled WGS sequence"/>
</dbReference>
<evidence type="ECO:0000256" key="2">
    <source>
        <dbReference type="ARBA" id="ARBA00022692"/>
    </source>
</evidence>